<evidence type="ECO:0000256" key="1">
    <source>
        <dbReference type="ARBA" id="ARBA00023015"/>
    </source>
</evidence>
<dbReference type="Pfam" id="PF13305">
    <property type="entry name" value="TetR_C_33"/>
    <property type="match status" value="1"/>
</dbReference>
<evidence type="ECO:0000259" key="5">
    <source>
        <dbReference type="PROSITE" id="PS50977"/>
    </source>
</evidence>
<dbReference type="PROSITE" id="PS50977">
    <property type="entry name" value="HTH_TETR_2"/>
    <property type="match status" value="1"/>
</dbReference>
<accession>A0A0S3PSV6</accession>
<dbReference type="InterPro" id="IPR009057">
    <property type="entry name" value="Homeodomain-like_sf"/>
</dbReference>
<name>A0A0S3PSV6_9BRAD</name>
<dbReference type="RefSeq" id="WP_245408685.1">
    <property type="nucleotide sequence ID" value="NZ_AP014946.1"/>
</dbReference>
<dbReference type="GO" id="GO:0003677">
    <property type="term" value="F:DNA binding"/>
    <property type="evidence" value="ECO:0007669"/>
    <property type="project" value="UniProtKB-UniRule"/>
</dbReference>
<gene>
    <name evidence="6" type="ORF">GJW-30_1_01531</name>
</gene>
<dbReference type="AlphaFoldDB" id="A0A0S3PSV6"/>
<organism evidence="6 7">
    <name type="scientific">Variibacter gotjawalensis</name>
    <dbReference type="NCBI Taxonomy" id="1333996"/>
    <lineage>
        <taxon>Bacteria</taxon>
        <taxon>Pseudomonadati</taxon>
        <taxon>Pseudomonadota</taxon>
        <taxon>Alphaproteobacteria</taxon>
        <taxon>Hyphomicrobiales</taxon>
        <taxon>Nitrobacteraceae</taxon>
        <taxon>Variibacter</taxon>
    </lineage>
</organism>
<feature type="domain" description="HTH tetR-type" evidence="5">
    <location>
        <begin position="1"/>
        <end position="59"/>
    </location>
</feature>
<dbReference type="SUPFAM" id="SSF48498">
    <property type="entry name" value="Tetracyclin repressor-like, C-terminal domain"/>
    <property type="match status" value="1"/>
</dbReference>
<reference evidence="6 7" key="1">
    <citation type="submission" date="2015-08" db="EMBL/GenBank/DDBJ databases">
        <title>Investigation of the bacterial diversity of lava forest soil.</title>
        <authorList>
            <person name="Lee J.S."/>
        </authorList>
    </citation>
    <scope>NUCLEOTIDE SEQUENCE [LARGE SCALE GENOMIC DNA]</scope>
    <source>
        <strain evidence="6 7">GJW-30</strain>
    </source>
</reference>
<dbReference type="EMBL" id="AP014946">
    <property type="protein sequence ID" value="BAT59003.1"/>
    <property type="molecule type" value="Genomic_DNA"/>
</dbReference>
<keyword evidence="1" id="KW-0805">Transcription regulation</keyword>
<dbReference type="InterPro" id="IPR001647">
    <property type="entry name" value="HTH_TetR"/>
</dbReference>
<dbReference type="Proteomes" id="UP000236884">
    <property type="component" value="Chromosome"/>
</dbReference>
<dbReference type="KEGG" id="vgo:GJW-30_1_01531"/>
<keyword evidence="2 4" id="KW-0238">DNA-binding</keyword>
<sequence length="196" mass="20974">MRETLLDAAEKAVAGSGLPALKARDLAREAGCALGAIYNVFSDLDQIALAVNARTLGDLEAFLVERAQPGGEQPTADTAIAGMVRLASAYLDFAVANTQRWRAVFDHRMAGGKPVPDWYLAEQMRLFGFVEMPLAVLLPNESAHDRAALARSLVSAVHGMVALGLEEKLQALPVDQLRRQIALVVTTIGKGLLTRG</sequence>
<evidence type="ECO:0000313" key="6">
    <source>
        <dbReference type="EMBL" id="BAT59003.1"/>
    </source>
</evidence>
<dbReference type="Pfam" id="PF00440">
    <property type="entry name" value="TetR_N"/>
    <property type="match status" value="1"/>
</dbReference>
<dbReference type="InterPro" id="IPR025996">
    <property type="entry name" value="MT1864/Rv1816-like_C"/>
</dbReference>
<evidence type="ECO:0000256" key="2">
    <source>
        <dbReference type="ARBA" id="ARBA00023125"/>
    </source>
</evidence>
<keyword evidence="7" id="KW-1185">Reference proteome</keyword>
<evidence type="ECO:0000256" key="4">
    <source>
        <dbReference type="PROSITE-ProRule" id="PRU00335"/>
    </source>
</evidence>
<feature type="DNA-binding region" description="H-T-H motif" evidence="4">
    <location>
        <begin position="22"/>
        <end position="41"/>
    </location>
</feature>
<dbReference type="InterPro" id="IPR036271">
    <property type="entry name" value="Tet_transcr_reg_TetR-rel_C_sf"/>
</dbReference>
<dbReference type="SUPFAM" id="SSF46689">
    <property type="entry name" value="Homeodomain-like"/>
    <property type="match status" value="1"/>
</dbReference>
<evidence type="ECO:0000256" key="3">
    <source>
        <dbReference type="ARBA" id="ARBA00023163"/>
    </source>
</evidence>
<evidence type="ECO:0000313" key="7">
    <source>
        <dbReference type="Proteomes" id="UP000236884"/>
    </source>
</evidence>
<proteinExistence type="predicted"/>
<protein>
    <recommendedName>
        <fullName evidence="5">HTH tetR-type domain-containing protein</fullName>
    </recommendedName>
</protein>
<dbReference type="Gene3D" id="1.10.357.10">
    <property type="entry name" value="Tetracycline Repressor, domain 2"/>
    <property type="match status" value="1"/>
</dbReference>
<keyword evidence="3" id="KW-0804">Transcription</keyword>